<evidence type="ECO:0000313" key="3">
    <source>
        <dbReference type="EMBL" id="RHB33752.1"/>
    </source>
</evidence>
<organism evidence="3 4">
    <name type="scientific">Bacteroides nordii</name>
    <dbReference type="NCBI Taxonomy" id="291645"/>
    <lineage>
        <taxon>Bacteria</taxon>
        <taxon>Pseudomonadati</taxon>
        <taxon>Bacteroidota</taxon>
        <taxon>Bacteroidia</taxon>
        <taxon>Bacteroidales</taxon>
        <taxon>Bacteroidaceae</taxon>
        <taxon>Bacteroides</taxon>
    </lineage>
</organism>
<dbReference type="AlphaFoldDB" id="A0A413VJM1"/>
<reference evidence="3 4" key="1">
    <citation type="submission" date="2018-08" db="EMBL/GenBank/DDBJ databases">
        <title>A genome reference for cultivated species of the human gut microbiota.</title>
        <authorList>
            <person name="Zou Y."/>
            <person name="Xue W."/>
            <person name="Luo G."/>
        </authorList>
    </citation>
    <scope>NUCLEOTIDE SEQUENCE [LARGE SCALE GENOMIC DNA]</scope>
    <source>
        <strain evidence="3 4">AM40-30BH</strain>
    </source>
</reference>
<dbReference type="SUPFAM" id="SSF55545">
    <property type="entry name" value="beta-N-acetylhexosaminidase-like domain"/>
    <property type="match status" value="1"/>
</dbReference>
<dbReference type="Pfam" id="PF15979">
    <property type="entry name" value="Glyco_hydro_115"/>
    <property type="match status" value="1"/>
</dbReference>
<dbReference type="PANTHER" id="PTHR37842">
    <property type="match status" value="1"/>
</dbReference>
<name>A0A413VJM1_9BACE</name>
<dbReference type="EMBL" id="QSGO01000014">
    <property type="protein sequence ID" value="RHB33752.1"/>
    <property type="molecule type" value="Genomic_DNA"/>
</dbReference>
<accession>A0A413VJM1</accession>
<protein>
    <recommendedName>
        <fullName evidence="2">Gylcosyl hydrolase 115 C-terminal domain-containing protein</fullName>
    </recommendedName>
</protein>
<dbReference type="PANTHER" id="PTHR37842:SF2">
    <property type="entry name" value="GYLCOSYL HYDROLASE 115 C-TERMINAL DOMAIN-CONTAINING PROTEIN"/>
    <property type="match status" value="1"/>
</dbReference>
<dbReference type="Gene3D" id="2.60.120.1620">
    <property type="match status" value="1"/>
</dbReference>
<dbReference type="InterPro" id="IPR041437">
    <property type="entry name" value="GH115_C"/>
</dbReference>
<feature type="domain" description="Gylcosyl hydrolase 115 C-terminal" evidence="2">
    <location>
        <begin position="786"/>
        <end position="928"/>
    </location>
</feature>
<dbReference type="InterPro" id="IPR042301">
    <property type="entry name" value="GH115_sf"/>
</dbReference>
<evidence type="ECO:0000259" key="2">
    <source>
        <dbReference type="Pfam" id="PF17829"/>
    </source>
</evidence>
<dbReference type="InterPro" id="IPR031924">
    <property type="entry name" value="GH115"/>
</dbReference>
<proteinExistence type="predicted"/>
<sequence>MMKMIVVRFLLLVLGCVIVPNNMWGFELVSTSTPLTVYHSQNEADVVHTAVNLFIDDMEAVSGQLPVKTDLLRNARLLIGTLGQESSFDCYLSDWNIPTDDIAGKWEAFKIKVVERKDVQYLLVLGSDARGTAYGVLELSRIMGVSPWYWWADVSIEKRKSCVLPAGYENVQSPSVQFRGFFINDEDWGLVPWSTKNFDPQPHTTLGTKTYEKVFELLLRLRANTLWPAMHGCSTPFYFIDGAREMADKYGIVMGTSHCEPLMRNTNGEWDKTRREAYNYVTNKEEVQTFWMERLNELKHSENIYTIGMRGVHDGKMQGTGSLDEQTQVLSQVIADQRTLLTQSLETDITRIPQAFMPYKEVLDIYNNGLKVPEDVTIVWCDDNYGYITRLNDKEEQKRKGGAGIYYHISYFGKPHDYLWLYSTQPALIYKEMRQAWDYGVRKLWILNAGDIKPAEYGIEFFLDMAWNINSICPNTISEHMTQWLNREFGKSLAGPLTKVFEEYFHLAGIRKPEFMGWSKVQEYQKAKRKGGMTEVQDSEFNPFMFGDELQSRVDCYETMVQSVLACAGQVPLSRKDAYFELVQYPVLAASAMNRKHLYAQKARLFATYYYPAANEYARKSREAYNEIAALTRTYNKDIQNGKWDGMMDMAPRKLPVFEAPLLPDEVKRNHLLPAEIWMDGHIGPLVPDRVTELPLWSLGRDTELLFSLFSRGNRKIDWKVIEQPVWLDIIEKERDLLYEKTLALKVKEEKVQLLKNTKQKFRLQVDGQTYDFNISFARLPDGVKVETRGMIAWNASDYNGEPDAQIIKGLGHSQSAVLLPKGKTLTYEVYTASSGNAVLRTALLPGHAVNGGHLRYSVSVDELPSRIVAYDAVIGTGEWKSNVLRGQTLKETFFQLDTPGRHIIRIKALDNDVVIDQLMLDFDVERKFYQFPVR</sequence>
<dbReference type="Gene3D" id="3.30.379.10">
    <property type="entry name" value="Chitobiase/beta-hexosaminidase domain 2-like"/>
    <property type="match status" value="1"/>
</dbReference>
<dbReference type="RefSeq" id="WP_122201924.1">
    <property type="nucleotide sequence ID" value="NZ_CABJFV010000014.1"/>
</dbReference>
<dbReference type="Pfam" id="PF17829">
    <property type="entry name" value="GH115_C"/>
    <property type="match status" value="1"/>
</dbReference>
<evidence type="ECO:0000256" key="1">
    <source>
        <dbReference type="ARBA" id="ARBA00022801"/>
    </source>
</evidence>
<evidence type="ECO:0000313" key="4">
    <source>
        <dbReference type="Proteomes" id="UP000284379"/>
    </source>
</evidence>
<dbReference type="GO" id="GO:0016787">
    <property type="term" value="F:hydrolase activity"/>
    <property type="evidence" value="ECO:0007669"/>
    <property type="project" value="UniProtKB-KW"/>
</dbReference>
<gene>
    <name evidence="3" type="ORF">DW888_15535</name>
</gene>
<dbReference type="Gene3D" id="3.20.20.520">
    <property type="entry name" value="Glycosyl hydrolase family 115"/>
    <property type="match status" value="1"/>
</dbReference>
<comment type="caution">
    <text evidence="3">The sequence shown here is derived from an EMBL/GenBank/DDBJ whole genome shotgun (WGS) entry which is preliminary data.</text>
</comment>
<dbReference type="InterPro" id="IPR029018">
    <property type="entry name" value="Hex-like_dom2"/>
</dbReference>
<dbReference type="Gene3D" id="1.20.58.2150">
    <property type="match status" value="1"/>
</dbReference>
<dbReference type="GO" id="GO:0005975">
    <property type="term" value="P:carbohydrate metabolic process"/>
    <property type="evidence" value="ECO:0007669"/>
    <property type="project" value="UniProtKB-ARBA"/>
</dbReference>
<dbReference type="Proteomes" id="UP000284379">
    <property type="component" value="Unassembled WGS sequence"/>
</dbReference>
<keyword evidence="1" id="KW-0378">Hydrolase</keyword>